<organism evidence="1 2">
    <name type="scientific">Cohnella nanjingensis</name>
    <dbReference type="NCBI Taxonomy" id="1387779"/>
    <lineage>
        <taxon>Bacteria</taxon>
        <taxon>Bacillati</taxon>
        <taxon>Bacillota</taxon>
        <taxon>Bacilli</taxon>
        <taxon>Bacillales</taxon>
        <taxon>Paenibacillaceae</taxon>
        <taxon>Cohnella</taxon>
    </lineage>
</organism>
<evidence type="ECO:0000313" key="1">
    <source>
        <dbReference type="EMBL" id="MBB6674101.1"/>
    </source>
</evidence>
<comment type="caution">
    <text evidence="1">The sequence shown here is derived from an EMBL/GenBank/DDBJ whole genome shotgun (WGS) entry which is preliminary data.</text>
</comment>
<dbReference type="Proteomes" id="UP000547209">
    <property type="component" value="Unassembled WGS sequence"/>
</dbReference>
<protein>
    <submittedName>
        <fullName evidence="1">Uncharacterized protein</fullName>
    </submittedName>
</protein>
<proteinExistence type="predicted"/>
<dbReference type="EMBL" id="JACJVP010000044">
    <property type="protein sequence ID" value="MBB6674101.1"/>
    <property type="molecule type" value="Genomic_DNA"/>
</dbReference>
<keyword evidence="2" id="KW-1185">Reference proteome</keyword>
<sequence>MNIVDLPNQVVIAEEDTQNGVKPPDSVPDDIPILDDAKNKAAIKIGDGANRGDPYYQVKFETGDSVAKTVERYRQVLKDKGLDIASESEEDGMQHFTIDTKSWQAQIMIFTFMEKTTVWINYVKA</sequence>
<evidence type="ECO:0000313" key="2">
    <source>
        <dbReference type="Proteomes" id="UP000547209"/>
    </source>
</evidence>
<dbReference type="AlphaFoldDB" id="A0A7X0RX59"/>
<reference evidence="1 2" key="1">
    <citation type="submission" date="2020-08" db="EMBL/GenBank/DDBJ databases">
        <title>Cohnella phylogeny.</title>
        <authorList>
            <person name="Dunlap C."/>
        </authorList>
    </citation>
    <scope>NUCLEOTIDE SEQUENCE [LARGE SCALE GENOMIC DNA]</scope>
    <source>
        <strain evidence="1 2">DSM 28246</strain>
    </source>
</reference>
<accession>A0A7X0RX59</accession>
<dbReference type="RefSeq" id="WP_185671964.1">
    <property type="nucleotide sequence ID" value="NZ_JACJVP010000044.1"/>
</dbReference>
<name>A0A7X0RX59_9BACL</name>
<gene>
    <name evidence="1" type="ORF">H7C19_25805</name>
</gene>